<dbReference type="EMBL" id="BNJG01000001">
    <property type="protein sequence ID" value="GHO53227.1"/>
    <property type="molecule type" value="Genomic_DNA"/>
</dbReference>
<dbReference type="CDD" id="cd00371">
    <property type="entry name" value="HMA"/>
    <property type="match status" value="1"/>
</dbReference>
<evidence type="ECO:0000313" key="3">
    <source>
        <dbReference type="EMBL" id="GHO53227.1"/>
    </source>
</evidence>
<dbReference type="PROSITE" id="PS01047">
    <property type="entry name" value="HMA_1"/>
    <property type="match status" value="1"/>
</dbReference>
<dbReference type="Pfam" id="PF00403">
    <property type="entry name" value="HMA"/>
    <property type="match status" value="1"/>
</dbReference>
<feature type="domain" description="HMA" evidence="2">
    <location>
        <begin position="2"/>
        <end position="68"/>
    </location>
</feature>
<dbReference type="InterPro" id="IPR036163">
    <property type="entry name" value="HMA_dom_sf"/>
</dbReference>
<evidence type="ECO:0000256" key="1">
    <source>
        <dbReference type="ARBA" id="ARBA00022723"/>
    </source>
</evidence>
<dbReference type="InterPro" id="IPR017969">
    <property type="entry name" value="Heavy-metal-associated_CS"/>
</dbReference>
<protein>
    <submittedName>
        <fullName evidence="3">Copper chaperone CopZ</fullName>
    </submittedName>
</protein>
<dbReference type="PRINTS" id="PR00944">
    <property type="entry name" value="CUEXPORT"/>
</dbReference>
<evidence type="ECO:0000313" key="4">
    <source>
        <dbReference type="Proteomes" id="UP000654345"/>
    </source>
</evidence>
<sequence length="71" mass="7589">MKEITLSVPDMSCEHCVNAINKALTGLNGVEDVNISLPTKTVSFGYQPEQVSMEKIEAALDDAGYTVSGVQ</sequence>
<dbReference type="InterPro" id="IPR000428">
    <property type="entry name" value="Cu-bd"/>
</dbReference>
<comment type="caution">
    <text evidence="3">The sequence shown here is derived from an EMBL/GenBank/DDBJ whole genome shotgun (WGS) entry which is preliminary data.</text>
</comment>
<dbReference type="PROSITE" id="PS50846">
    <property type="entry name" value="HMA_2"/>
    <property type="match status" value="1"/>
</dbReference>
<gene>
    <name evidence="3" type="ORF">KSB_17020</name>
</gene>
<dbReference type="Proteomes" id="UP000654345">
    <property type="component" value="Unassembled WGS sequence"/>
</dbReference>
<keyword evidence="4" id="KW-1185">Reference proteome</keyword>
<accession>A0ABQ3UKH1</accession>
<keyword evidence="1" id="KW-0479">Metal-binding</keyword>
<evidence type="ECO:0000259" key="2">
    <source>
        <dbReference type="PROSITE" id="PS50846"/>
    </source>
</evidence>
<name>A0ABQ3UKH1_9CHLR</name>
<proteinExistence type="predicted"/>
<dbReference type="Gene3D" id="3.30.70.100">
    <property type="match status" value="1"/>
</dbReference>
<dbReference type="InterPro" id="IPR006121">
    <property type="entry name" value="HMA_dom"/>
</dbReference>
<reference evidence="3 4" key="1">
    <citation type="journal article" date="2021" name="Int. J. Syst. Evol. Microbiol.">
        <title>Reticulibacter mediterranei gen. nov., sp. nov., within the new family Reticulibacteraceae fam. nov., and Ktedonospora formicarum gen. nov., sp. nov., Ktedonobacter robiniae sp. nov., Dictyobacter formicarum sp. nov. and Dictyobacter arantiisoli sp. nov., belonging to the class Ktedonobacteria.</title>
        <authorList>
            <person name="Yabe S."/>
            <person name="Zheng Y."/>
            <person name="Wang C.M."/>
            <person name="Sakai Y."/>
            <person name="Abe K."/>
            <person name="Yokota A."/>
            <person name="Donadio S."/>
            <person name="Cavaletti L."/>
            <person name="Monciardini P."/>
        </authorList>
    </citation>
    <scope>NUCLEOTIDE SEQUENCE [LARGE SCALE GENOMIC DNA]</scope>
    <source>
        <strain evidence="3 4">SOSP1-30</strain>
    </source>
</reference>
<organism evidence="3 4">
    <name type="scientific">Ktedonobacter robiniae</name>
    <dbReference type="NCBI Taxonomy" id="2778365"/>
    <lineage>
        <taxon>Bacteria</taxon>
        <taxon>Bacillati</taxon>
        <taxon>Chloroflexota</taxon>
        <taxon>Ktedonobacteria</taxon>
        <taxon>Ktedonobacterales</taxon>
        <taxon>Ktedonobacteraceae</taxon>
        <taxon>Ktedonobacter</taxon>
    </lineage>
</organism>
<dbReference type="RefSeq" id="WP_201370060.1">
    <property type="nucleotide sequence ID" value="NZ_BNJG01000001.1"/>
</dbReference>
<dbReference type="SUPFAM" id="SSF55008">
    <property type="entry name" value="HMA, heavy metal-associated domain"/>
    <property type="match status" value="1"/>
</dbReference>